<dbReference type="PATRIC" id="fig|1423807.3.peg.439"/>
<dbReference type="PANTHER" id="PTHR10000">
    <property type="entry name" value="PHOSPHOSERINE PHOSPHATASE"/>
    <property type="match status" value="1"/>
</dbReference>
<accession>A0A0R1W2V0</accession>
<dbReference type="InterPro" id="IPR023214">
    <property type="entry name" value="HAD_sf"/>
</dbReference>
<comment type="caution">
    <text evidence="1">The sequence shown here is derived from an EMBL/GenBank/DDBJ whole genome shotgun (WGS) entry which is preliminary data.</text>
</comment>
<reference evidence="1 2" key="1">
    <citation type="journal article" date="2015" name="Genome Announc.">
        <title>Expanding the biotechnology potential of lactobacilli through comparative genomics of 213 strains and associated genera.</title>
        <authorList>
            <person name="Sun Z."/>
            <person name="Harris H.M."/>
            <person name="McCann A."/>
            <person name="Guo C."/>
            <person name="Argimon S."/>
            <person name="Zhang W."/>
            <person name="Yang X."/>
            <person name="Jeffery I.B."/>
            <person name="Cooney J.C."/>
            <person name="Kagawa T.F."/>
            <person name="Liu W."/>
            <person name="Song Y."/>
            <person name="Salvetti E."/>
            <person name="Wrobel A."/>
            <person name="Rasinkangas P."/>
            <person name="Parkhill J."/>
            <person name="Rea M.C."/>
            <person name="O'Sullivan O."/>
            <person name="Ritari J."/>
            <person name="Douillard F.P."/>
            <person name="Paul Ross R."/>
            <person name="Yang R."/>
            <person name="Briner A.E."/>
            <person name="Felis G.E."/>
            <person name="de Vos W.M."/>
            <person name="Barrangou R."/>
            <person name="Klaenhammer T.R."/>
            <person name="Caufield P.W."/>
            <person name="Cui Y."/>
            <person name="Zhang H."/>
            <person name="O'Toole P.W."/>
        </authorList>
    </citation>
    <scope>NUCLEOTIDE SEQUENCE [LARGE SCALE GENOMIC DNA]</scope>
    <source>
        <strain evidence="1 2">DSM 5007</strain>
    </source>
</reference>
<evidence type="ECO:0000313" key="1">
    <source>
        <dbReference type="EMBL" id="KRM11893.1"/>
    </source>
</evidence>
<dbReference type="Pfam" id="PF08282">
    <property type="entry name" value="Hydrolase_3"/>
    <property type="match status" value="1"/>
</dbReference>
<dbReference type="EMBL" id="AZGF01000013">
    <property type="protein sequence ID" value="KRM11893.1"/>
    <property type="molecule type" value="Genomic_DNA"/>
</dbReference>
<keyword evidence="1" id="KW-0378">Hydrolase</keyword>
<dbReference type="SUPFAM" id="SSF56784">
    <property type="entry name" value="HAD-like"/>
    <property type="match status" value="1"/>
</dbReference>
<keyword evidence="2" id="KW-1185">Reference proteome</keyword>
<sequence length="204" mass="23543">MYKMITCDLDETLLRKDGSVSQENIDAIARAGRQGVKFVPNTGRSFWSIQPLLETLKLANLANEYVISYNGGAVVENKDHKVIISNEMPFEEATKVFSIFQTFDDIDVHIYLMNDLYIYHPRHDDEKYLKTRGVSFKELTADNLSQFRQDKIMKIIAMHPDETVQHRMYDRVKKAFDDNINCTYSSGQYLEVNHAGSRQGNGNY</sequence>
<dbReference type="eggNOG" id="COG0561">
    <property type="taxonomic scope" value="Bacteria"/>
</dbReference>
<dbReference type="GO" id="GO:0000287">
    <property type="term" value="F:magnesium ion binding"/>
    <property type="evidence" value="ECO:0007669"/>
    <property type="project" value="TreeGrafter"/>
</dbReference>
<dbReference type="InterPro" id="IPR006379">
    <property type="entry name" value="HAD-SF_hydro_IIB"/>
</dbReference>
<dbReference type="Gene3D" id="3.40.50.1000">
    <property type="entry name" value="HAD superfamily/HAD-like"/>
    <property type="match status" value="1"/>
</dbReference>
<dbReference type="AlphaFoldDB" id="A0A0R1W2V0"/>
<proteinExistence type="predicted"/>
<dbReference type="GO" id="GO:0016791">
    <property type="term" value="F:phosphatase activity"/>
    <property type="evidence" value="ECO:0007669"/>
    <property type="project" value="TreeGrafter"/>
</dbReference>
<evidence type="ECO:0000313" key="2">
    <source>
        <dbReference type="Proteomes" id="UP000051820"/>
    </source>
</evidence>
<name>A0A0R1W2V0_9LACO</name>
<dbReference type="RefSeq" id="WP_010622717.1">
    <property type="nucleotide sequence ID" value="NZ_AZGF01000013.1"/>
</dbReference>
<dbReference type="InterPro" id="IPR036412">
    <property type="entry name" value="HAD-like_sf"/>
</dbReference>
<dbReference type="PANTHER" id="PTHR10000:SF8">
    <property type="entry name" value="HAD SUPERFAMILY HYDROLASE-LIKE, TYPE 3"/>
    <property type="match status" value="1"/>
</dbReference>
<dbReference type="GO" id="GO:0005829">
    <property type="term" value="C:cytosol"/>
    <property type="evidence" value="ECO:0007669"/>
    <property type="project" value="TreeGrafter"/>
</dbReference>
<dbReference type="STRING" id="1423807.FD16_GL000433"/>
<dbReference type="NCBIfam" id="TIGR01484">
    <property type="entry name" value="HAD-SF-IIB"/>
    <property type="match status" value="1"/>
</dbReference>
<organism evidence="1 2">
    <name type="scientific">Paucilactobacillus suebicus DSM 5007 = KCTC 3549</name>
    <dbReference type="NCBI Taxonomy" id="1423807"/>
    <lineage>
        <taxon>Bacteria</taxon>
        <taxon>Bacillati</taxon>
        <taxon>Bacillota</taxon>
        <taxon>Bacilli</taxon>
        <taxon>Lactobacillales</taxon>
        <taxon>Lactobacillaceae</taxon>
        <taxon>Paucilactobacillus</taxon>
    </lineage>
</organism>
<protein>
    <submittedName>
        <fullName evidence="1">HAD superfamily hydrolase</fullName>
    </submittedName>
</protein>
<dbReference type="Proteomes" id="UP000051820">
    <property type="component" value="Unassembled WGS sequence"/>
</dbReference>
<dbReference type="Gene3D" id="3.30.1240.10">
    <property type="match status" value="1"/>
</dbReference>
<gene>
    <name evidence="1" type="ORF">FD16_GL000433</name>
</gene>